<name>A0A5B7GDL5_PORTR</name>
<evidence type="ECO:0000313" key="1">
    <source>
        <dbReference type="EMBL" id="MPC58131.1"/>
    </source>
</evidence>
<proteinExistence type="predicted"/>
<evidence type="ECO:0000313" key="2">
    <source>
        <dbReference type="Proteomes" id="UP000324222"/>
    </source>
</evidence>
<organism evidence="1 2">
    <name type="scientific">Portunus trituberculatus</name>
    <name type="common">Swimming crab</name>
    <name type="synonym">Neptunus trituberculatus</name>
    <dbReference type="NCBI Taxonomy" id="210409"/>
    <lineage>
        <taxon>Eukaryota</taxon>
        <taxon>Metazoa</taxon>
        <taxon>Ecdysozoa</taxon>
        <taxon>Arthropoda</taxon>
        <taxon>Crustacea</taxon>
        <taxon>Multicrustacea</taxon>
        <taxon>Malacostraca</taxon>
        <taxon>Eumalacostraca</taxon>
        <taxon>Eucarida</taxon>
        <taxon>Decapoda</taxon>
        <taxon>Pleocyemata</taxon>
        <taxon>Brachyura</taxon>
        <taxon>Eubrachyura</taxon>
        <taxon>Portunoidea</taxon>
        <taxon>Portunidae</taxon>
        <taxon>Portuninae</taxon>
        <taxon>Portunus</taxon>
    </lineage>
</organism>
<dbReference type="Proteomes" id="UP000324222">
    <property type="component" value="Unassembled WGS sequence"/>
</dbReference>
<dbReference type="AlphaFoldDB" id="A0A5B7GDL5"/>
<accession>A0A5B7GDL5</accession>
<comment type="caution">
    <text evidence="1">The sequence shown here is derived from an EMBL/GenBank/DDBJ whole genome shotgun (WGS) entry which is preliminary data.</text>
</comment>
<reference evidence="1 2" key="1">
    <citation type="submission" date="2019-05" db="EMBL/GenBank/DDBJ databases">
        <title>Another draft genome of Portunus trituberculatus and its Hox gene families provides insights of decapod evolution.</title>
        <authorList>
            <person name="Jeong J.-H."/>
            <person name="Song I."/>
            <person name="Kim S."/>
            <person name="Choi T."/>
            <person name="Kim D."/>
            <person name="Ryu S."/>
            <person name="Kim W."/>
        </authorList>
    </citation>
    <scope>NUCLEOTIDE SEQUENCE [LARGE SCALE GENOMIC DNA]</scope>
    <source>
        <tissue evidence="1">Muscle</tissue>
    </source>
</reference>
<protein>
    <submittedName>
        <fullName evidence="1">Uncharacterized protein</fullName>
    </submittedName>
</protein>
<keyword evidence="2" id="KW-1185">Reference proteome</keyword>
<dbReference type="EMBL" id="VSRR010015405">
    <property type="protein sequence ID" value="MPC58131.1"/>
    <property type="molecule type" value="Genomic_DNA"/>
</dbReference>
<gene>
    <name evidence="1" type="ORF">E2C01_052126</name>
</gene>
<sequence length="74" mass="7901">MNRTQPSPAWGDCLSEGARGIGVTLQYLNMHWEGAASRLTLACQAPPSPLLVTTRGLSLLARVMDVSVVSGIFM</sequence>